<dbReference type="SUPFAM" id="SSF53822">
    <property type="entry name" value="Periplasmic binding protein-like I"/>
    <property type="match status" value="1"/>
</dbReference>
<dbReference type="EMBL" id="BJVJ01000076">
    <property type="protein sequence ID" value="GEL26129.1"/>
    <property type="molecule type" value="Genomic_DNA"/>
</dbReference>
<organism evidence="4 5">
    <name type="scientific">Pseudonocardia sulfidoxydans NBRC 16205</name>
    <dbReference type="NCBI Taxonomy" id="1223511"/>
    <lineage>
        <taxon>Bacteria</taxon>
        <taxon>Bacillati</taxon>
        <taxon>Actinomycetota</taxon>
        <taxon>Actinomycetes</taxon>
        <taxon>Pseudonocardiales</taxon>
        <taxon>Pseudonocardiaceae</taxon>
        <taxon>Pseudonocardia</taxon>
    </lineage>
</organism>
<evidence type="ECO:0000313" key="5">
    <source>
        <dbReference type="Proteomes" id="UP000321685"/>
    </source>
</evidence>
<protein>
    <recommendedName>
        <fullName evidence="3">Leucine-binding protein domain-containing protein</fullName>
    </recommendedName>
</protein>
<comment type="similarity">
    <text evidence="1">Belongs to the leucine-binding protein family.</text>
</comment>
<evidence type="ECO:0000313" key="4">
    <source>
        <dbReference type="EMBL" id="GEL26129.1"/>
    </source>
</evidence>
<feature type="domain" description="Leucine-binding protein" evidence="3">
    <location>
        <begin position="11"/>
        <end position="346"/>
    </location>
</feature>
<dbReference type="InterPro" id="IPR028081">
    <property type="entry name" value="Leu-bd"/>
</dbReference>
<proteinExistence type="inferred from homology"/>
<keyword evidence="5" id="KW-1185">Reference proteome</keyword>
<comment type="caution">
    <text evidence="4">The sequence shown here is derived from an EMBL/GenBank/DDBJ whole genome shotgun (WGS) entry which is preliminary data.</text>
</comment>
<reference evidence="4 5" key="1">
    <citation type="submission" date="2019-07" db="EMBL/GenBank/DDBJ databases">
        <title>Whole genome shotgun sequence of Pseudonocardia sulfidoxydans NBRC 16205.</title>
        <authorList>
            <person name="Hosoyama A."/>
            <person name="Uohara A."/>
            <person name="Ohji S."/>
            <person name="Ichikawa N."/>
        </authorList>
    </citation>
    <scope>NUCLEOTIDE SEQUENCE [LARGE SCALE GENOMIC DNA]</scope>
    <source>
        <strain evidence="4 5">NBRC 16205</strain>
    </source>
</reference>
<evidence type="ECO:0000259" key="3">
    <source>
        <dbReference type="Pfam" id="PF13458"/>
    </source>
</evidence>
<dbReference type="AlphaFoldDB" id="A0A511DMU1"/>
<dbReference type="PANTHER" id="PTHR47628">
    <property type="match status" value="1"/>
</dbReference>
<dbReference type="CDD" id="cd06358">
    <property type="entry name" value="PBP1_NHase"/>
    <property type="match status" value="1"/>
</dbReference>
<dbReference type="RefSeq" id="WP_147113558.1">
    <property type="nucleotide sequence ID" value="NZ_BJVJ01000076.1"/>
</dbReference>
<dbReference type="Pfam" id="PF13458">
    <property type="entry name" value="Peripla_BP_6"/>
    <property type="match status" value="1"/>
</dbReference>
<sequence length="361" mass="38436">MVAHVRRRPPLDVAFVVPRSGPAGIFGPSCEACGILAVEEINASGGLLGREVRLRVVDGGRPPGEVAAEVGALVDAGLVHAVTGWHISAVRQEIAPVVLGRVPYVYTPLYEGGERTPGVFLAGETPDRQVRPALDWMVRERSIRTWCVVGDDYVWPRVSASAARGYARTMPDVAIVDEMFVPLGTEDFAPVLRRIDRSGARGVLMFLVGSDAVRFNRAFADAGLDGHLTRLSPLMEENMLLGSGVDATHDLYASAGFFEALPTASGLDFSLRYADRFGGQAPALNSLGESCYEGLVLLGRLVDGAGELSTDALEHAGRSLVYDSPRGVVRLAGNHLLQSVHLAQADGLGFDVVARLSDAPV</sequence>
<evidence type="ECO:0000256" key="2">
    <source>
        <dbReference type="ARBA" id="ARBA00022729"/>
    </source>
</evidence>
<dbReference type="PANTHER" id="PTHR47628:SF1">
    <property type="entry name" value="ALIPHATIC AMIDASE EXPRESSION-REGULATING PROTEIN"/>
    <property type="match status" value="1"/>
</dbReference>
<name>A0A511DMU1_9PSEU</name>
<dbReference type="Proteomes" id="UP000321685">
    <property type="component" value="Unassembled WGS sequence"/>
</dbReference>
<dbReference type="OrthoDB" id="7337537at2"/>
<accession>A0A511DMU1</accession>
<dbReference type="Gene3D" id="3.40.50.2300">
    <property type="match status" value="2"/>
</dbReference>
<evidence type="ECO:0000256" key="1">
    <source>
        <dbReference type="ARBA" id="ARBA00010062"/>
    </source>
</evidence>
<keyword evidence="2" id="KW-0732">Signal</keyword>
<gene>
    <name evidence="4" type="ORF">PSU4_50830</name>
</gene>
<dbReference type="InterPro" id="IPR028082">
    <property type="entry name" value="Peripla_BP_I"/>
</dbReference>